<keyword evidence="11" id="KW-1185">Reference proteome</keyword>
<comment type="caution">
    <text evidence="10">The sequence shown here is derived from an EMBL/GenBank/DDBJ whole genome shotgun (WGS) entry which is preliminary data.</text>
</comment>
<dbReference type="GO" id="GO:0016757">
    <property type="term" value="F:glycosyltransferase activity"/>
    <property type="evidence" value="ECO:0007669"/>
    <property type="project" value="UniProtKB-KW"/>
</dbReference>
<name>A0A2R5GUE6_9STRA</name>
<dbReference type="GO" id="GO:0006506">
    <property type="term" value="P:GPI anchor biosynthetic process"/>
    <property type="evidence" value="ECO:0007669"/>
    <property type="project" value="UniProtKB-UniPathway"/>
</dbReference>
<evidence type="ECO:0000256" key="6">
    <source>
        <dbReference type="ARBA" id="ARBA00022989"/>
    </source>
</evidence>
<dbReference type="OrthoDB" id="196709at2759"/>
<evidence type="ECO:0000256" key="9">
    <source>
        <dbReference type="SAM" id="Phobius"/>
    </source>
</evidence>
<evidence type="ECO:0000256" key="7">
    <source>
        <dbReference type="ARBA" id="ARBA00023136"/>
    </source>
</evidence>
<evidence type="ECO:0000256" key="4">
    <source>
        <dbReference type="ARBA" id="ARBA00022502"/>
    </source>
</evidence>
<sequence>MSRSHGTEGEQAASNGDPEEVQYLFREPGRRDDEREDNAVDPRVFLKRMRIENPPARALATLFVDTLVVHRQIALVLLDFLVFLLHKDERVTAKGMFGIELHFFAMFYVLLICVVALVARSRSKDARRVEQGALCMLLLATFSPLLRTLTEAYSSDTVYTLVSLCGVVHLYLYDYQPDVDALRFNSAVSLNAGFLMSLLLASRLETSEAVASFLLCSILLLALVPMGTARASFARHGVIAVLMNVSLFLAVQYGLHLVERSGLAVAYSVVTFMVCVVCPFLLWILQTRKHVVRGPWDVAKVDQVELD</sequence>
<dbReference type="GO" id="GO:0000506">
    <property type="term" value="C:glycosylphosphatidylinositol-N-acetylglucosaminyltransferase (GPI-GnT) complex"/>
    <property type="evidence" value="ECO:0007669"/>
    <property type="project" value="TreeGrafter"/>
</dbReference>
<comment type="subcellular location">
    <subcellularLocation>
        <location evidence="1">Membrane</location>
        <topology evidence="1">Multi-pass membrane protein</topology>
    </subcellularLocation>
</comment>
<dbReference type="FunCoup" id="A0A2R5GUE6">
    <property type="interactions" value="266"/>
</dbReference>
<evidence type="ECO:0000256" key="3">
    <source>
        <dbReference type="ARBA" id="ARBA00008321"/>
    </source>
</evidence>
<feature type="transmembrane region" description="Helical" evidence="9">
    <location>
        <begin position="184"/>
        <end position="203"/>
    </location>
</feature>
<feature type="region of interest" description="Disordered" evidence="8">
    <location>
        <begin position="1"/>
        <end position="37"/>
    </location>
</feature>
<feature type="compositionally biased region" description="Basic and acidic residues" evidence="8">
    <location>
        <begin position="27"/>
        <end position="37"/>
    </location>
</feature>
<evidence type="ECO:0000256" key="1">
    <source>
        <dbReference type="ARBA" id="ARBA00004141"/>
    </source>
</evidence>
<protein>
    <submittedName>
        <fullName evidence="10">Phosphatidylinositol N-acetylglucosaminyltransferase subunit C</fullName>
    </submittedName>
</protein>
<evidence type="ECO:0000313" key="10">
    <source>
        <dbReference type="EMBL" id="GBG34470.1"/>
    </source>
</evidence>
<evidence type="ECO:0000313" key="11">
    <source>
        <dbReference type="Proteomes" id="UP000241890"/>
    </source>
</evidence>
<comment type="pathway">
    <text evidence="2">Glycolipid biosynthesis; glycosylphosphatidylinositol-anchor biosynthesis.</text>
</comment>
<dbReference type="InterPro" id="IPR009450">
    <property type="entry name" value="Plno_GlcNAc_GPI2"/>
</dbReference>
<feature type="transmembrane region" description="Helical" evidence="9">
    <location>
        <begin position="264"/>
        <end position="285"/>
    </location>
</feature>
<feature type="transmembrane region" description="Helical" evidence="9">
    <location>
        <begin position="209"/>
        <end position="226"/>
    </location>
</feature>
<evidence type="ECO:0000256" key="2">
    <source>
        <dbReference type="ARBA" id="ARBA00004687"/>
    </source>
</evidence>
<keyword evidence="4" id="KW-0337">GPI-anchor biosynthesis</keyword>
<keyword evidence="5 9" id="KW-0812">Transmembrane</keyword>
<dbReference type="Proteomes" id="UP000241890">
    <property type="component" value="Unassembled WGS sequence"/>
</dbReference>
<organism evidence="10 11">
    <name type="scientific">Hondaea fermentalgiana</name>
    <dbReference type="NCBI Taxonomy" id="2315210"/>
    <lineage>
        <taxon>Eukaryota</taxon>
        <taxon>Sar</taxon>
        <taxon>Stramenopiles</taxon>
        <taxon>Bigyra</taxon>
        <taxon>Labyrinthulomycetes</taxon>
        <taxon>Thraustochytrida</taxon>
        <taxon>Thraustochytriidae</taxon>
        <taxon>Hondaea</taxon>
    </lineage>
</organism>
<dbReference type="PANTHER" id="PTHR12982:SF0">
    <property type="entry name" value="PHOSPHATIDYLINOSITOL N-ACETYLGLUCOSAMINYLTRANSFERASE SUBUNIT C"/>
    <property type="match status" value="1"/>
</dbReference>
<feature type="transmembrane region" description="Helical" evidence="9">
    <location>
        <begin position="97"/>
        <end position="119"/>
    </location>
</feature>
<dbReference type="Pfam" id="PF06432">
    <property type="entry name" value="GPI2"/>
    <property type="match status" value="1"/>
</dbReference>
<keyword evidence="6 9" id="KW-1133">Transmembrane helix</keyword>
<feature type="transmembrane region" description="Helical" evidence="9">
    <location>
        <begin position="58"/>
        <end position="85"/>
    </location>
</feature>
<proteinExistence type="inferred from homology"/>
<evidence type="ECO:0000256" key="5">
    <source>
        <dbReference type="ARBA" id="ARBA00022692"/>
    </source>
</evidence>
<dbReference type="AlphaFoldDB" id="A0A2R5GUE6"/>
<feature type="transmembrane region" description="Helical" evidence="9">
    <location>
        <begin position="238"/>
        <end position="258"/>
    </location>
</feature>
<dbReference type="PANTHER" id="PTHR12982">
    <property type="entry name" value="PHOSPHATIDYLINOSITOL GLYCAN, CLASS C"/>
    <property type="match status" value="1"/>
</dbReference>
<dbReference type="InParanoid" id="A0A2R5GUE6"/>
<dbReference type="UniPathway" id="UPA00196"/>
<accession>A0A2R5GUE6</accession>
<keyword evidence="10" id="KW-0808">Transferase</keyword>
<gene>
    <name evidence="10" type="ORF">FCC1311_106942</name>
</gene>
<comment type="similarity">
    <text evidence="3">Belongs to the PIGC family.</text>
</comment>
<dbReference type="EMBL" id="BEYU01000196">
    <property type="protein sequence ID" value="GBG34470.1"/>
    <property type="molecule type" value="Genomic_DNA"/>
</dbReference>
<keyword evidence="7 9" id="KW-0472">Membrane</keyword>
<reference evidence="10 11" key="1">
    <citation type="submission" date="2017-12" db="EMBL/GenBank/DDBJ databases">
        <title>Sequencing, de novo assembly and annotation of complete genome of a new Thraustochytrid species, strain FCC1311.</title>
        <authorList>
            <person name="Sedici K."/>
            <person name="Godart F."/>
            <person name="Aiese Cigliano R."/>
            <person name="Sanseverino W."/>
            <person name="Barakat M."/>
            <person name="Ortet P."/>
            <person name="Marechal E."/>
            <person name="Cagnac O."/>
            <person name="Amato A."/>
        </authorList>
    </citation>
    <scope>NUCLEOTIDE SEQUENCE [LARGE SCALE GENOMIC DNA]</scope>
</reference>
<evidence type="ECO:0000256" key="8">
    <source>
        <dbReference type="SAM" id="MobiDB-lite"/>
    </source>
</evidence>
<keyword evidence="10" id="KW-0328">Glycosyltransferase</keyword>